<dbReference type="EMBL" id="OY569118">
    <property type="protein sequence ID" value="CAJ1004111.1"/>
    <property type="molecule type" value="Genomic_DNA"/>
</dbReference>
<sequence length="147" mass="16833">MSLIPYEPFRHLENVRRELDRFFTTGMPGLFAGTEGFLATPRIDVYETDTEVVATCDIPGLEKKEDVQIDIENNVLTISGSINKVNEVKENRMHRQERFSGRFSRSVTLPARVSSEGVKATYKNGVLEVRIPKAHPDEKRRIDVEFH</sequence>
<feature type="domain" description="CS" evidence="4">
    <location>
        <begin position="38"/>
        <end position="145"/>
    </location>
</feature>
<keyword evidence="6" id="KW-1185">Reference proteome</keyword>
<dbReference type="InterPro" id="IPR008978">
    <property type="entry name" value="HSP20-like_chaperone"/>
</dbReference>
<dbReference type="AlphaFoldDB" id="A0AA48MEL4"/>
<proteinExistence type="inferred from homology"/>
<dbReference type="InterPro" id="IPR007052">
    <property type="entry name" value="CS_dom"/>
</dbReference>
<dbReference type="Gene3D" id="2.60.40.790">
    <property type="match status" value="1"/>
</dbReference>
<feature type="domain" description="SHSP" evidence="3">
    <location>
        <begin position="34"/>
        <end position="147"/>
    </location>
</feature>
<evidence type="ECO:0000313" key="6">
    <source>
        <dbReference type="Proteomes" id="UP001189619"/>
    </source>
</evidence>
<accession>A0AA48MEL4</accession>
<dbReference type="SUPFAM" id="SSF49764">
    <property type="entry name" value="HSP20-like chaperones"/>
    <property type="match status" value="1"/>
</dbReference>
<gene>
    <name evidence="5" type="ORF">BSPP4475_17510</name>
</gene>
<protein>
    <submittedName>
        <fullName evidence="5">Heat-shock protein Hsp20</fullName>
    </submittedName>
</protein>
<dbReference type="PROSITE" id="PS51203">
    <property type="entry name" value="CS"/>
    <property type="match status" value="1"/>
</dbReference>
<evidence type="ECO:0000259" key="4">
    <source>
        <dbReference type="PROSITE" id="PS51203"/>
    </source>
</evidence>
<dbReference type="Proteomes" id="UP001189619">
    <property type="component" value="Chromosome"/>
</dbReference>
<evidence type="ECO:0000313" key="5">
    <source>
        <dbReference type="EMBL" id="CAJ1004111.1"/>
    </source>
</evidence>
<dbReference type="InterPro" id="IPR031107">
    <property type="entry name" value="Small_HSP"/>
</dbReference>
<evidence type="ECO:0000256" key="2">
    <source>
        <dbReference type="RuleBase" id="RU003616"/>
    </source>
</evidence>
<reference evidence="5" key="1">
    <citation type="submission" date="2023-07" db="EMBL/GenBank/DDBJ databases">
        <authorList>
            <person name="Ivanov I."/>
            <person name="Teneva D."/>
            <person name="Stoikov I."/>
        </authorList>
    </citation>
    <scope>NUCLEOTIDE SEQUENCE</scope>
    <source>
        <strain evidence="5">4475</strain>
    </source>
</reference>
<dbReference type="PANTHER" id="PTHR11527">
    <property type="entry name" value="HEAT-SHOCK PROTEIN 20 FAMILY MEMBER"/>
    <property type="match status" value="1"/>
</dbReference>
<dbReference type="PROSITE" id="PS01031">
    <property type="entry name" value="SHSP"/>
    <property type="match status" value="1"/>
</dbReference>
<dbReference type="CDD" id="cd06464">
    <property type="entry name" value="ACD_sHsps-like"/>
    <property type="match status" value="1"/>
</dbReference>
<comment type="similarity">
    <text evidence="1 2">Belongs to the small heat shock protein (HSP20) family.</text>
</comment>
<organism evidence="5 6">
    <name type="scientific">Brevibacillus aydinogluensis</name>
    <dbReference type="NCBI Taxonomy" id="927786"/>
    <lineage>
        <taxon>Bacteria</taxon>
        <taxon>Bacillati</taxon>
        <taxon>Bacillota</taxon>
        <taxon>Bacilli</taxon>
        <taxon>Bacillales</taxon>
        <taxon>Paenibacillaceae</taxon>
        <taxon>Brevibacillus</taxon>
    </lineage>
</organism>
<dbReference type="KEGG" id="bayd:BSPP4475_17510"/>
<dbReference type="RefSeq" id="WP_304414726.1">
    <property type="nucleotide sequence ID" value="NZ_OY569118.1"/>
</dbReference>
<evidence type="ECO:0000256" key="1">
    <source>
        <dbReference type="PROSITE-ProRule" id="PRU00285"/>
    </source>
</evidence>
<name>A0AA48MEL4_9BACL</name>
<dbReference type="InterPro" id="IPR002068">
    <property type="entry name" value="A-crystallin/Hsp20_dom"/>
</dbReference>
<evidence type="ECO:0000259" key="3">
    <source>
        <dbReference type="PROSITE" id="PS01031"/>
    </source>
</evidence>
<dbReference type="Pfam" id="PF00011">
    <property type="entry name" value="HSP20"/>
    <property type="match status" value="1"/>
</dbReference>